<dbReference type="AlphaFoldDB" id="A0A9D4MUS1"/>
<keyword evidence="3 9" id="KW-0812">Transmembrane</keyword>
<evidence type="ECO:0000313" key="12">
    <source>
        <dbReference type="EMBL" id="KAH3882595.1"/>
    </source>
</evidence>
<keyword evidence="8 9" id="KW-0807">Transducer</keyword>
<evidence type="ECO:0000256" key="9">
    <source>
        <dbReference type="RuleBase" id="RU000688"/>
    </source>
</evidence>
<dbReference type="PRINTS" id="PR00237">
    <property type="entry name" value="GPCRRHODOPSN"/>
</dbReference>
<evidence type="ECO:0000259" key="11">
    <source>
        <dbReference type="PROSITE" id="PS50262"/>
    </source>
</evidence>
<reference evidence="12" key="1">
    <citation type="journal article" date="2019" name="bioRxiv">
        <title>The Genome of the Zebra Mussel, Dreissena polymorpha: A Resource for Invasive Species Research.</title>
        <authorList>
            <person name="McCartney M.A."/>
            <person name="Auch B."/>
            <person name="Kono T."/>
            <person name="Mallez S."/>
            <person name="Zhang Y."/>
            <person name="Obille A."/>
            <person name="Becker A."/>
            <person name="Abrahante J.E."/>
            <person name="Garbe J."/>
            <person name="Badalamenti J.P."/>
            <person name="Herman A."/>
            <person name="Mangelson H."/>
            <person name="Liachko I."/>
            <person name="Sullivan S."/>
            <person name="Sone E.D."/>
            <person name="Koren S."/>
            <person name="Silverstein K.A.T."/>
            <person name="Beckman K.B."/>
            <person name="Gohl D.M."/>
        </authorList>
    </citation>
    <scope>NUCLEOTIDE SEQUENCE</scope>
    <source>
        <strain evidence="12">Duluth1</strain>
        <tissue evidence="12">Whole animal</tissue>
    </source>
</reference>
<organism evidence="12 13">
    <name type="scientific">Dreissena polymorpha</name>
    <name type="common">Zebra mussel</name>
    <name type="synonym">Mytilus polymorpha</name>
    <dbReference type="NCBI Taxonomy" id="45954"/>
    <lineage>
        <taxon>Eukaryota</taxon>
        <taxon>Metazoa</taxon>
        <taxon>Spiralia</taxon>
        <taxon>Lophotrochozoa</taxon>
        <taxon>Mollusca</taxon>
        <taxon>Bivalvia</taxon>
        <taxon>Autobranchia</taxon>
        <taxon>Heteroconchia</taxon>
        <taxon>Euheterodonta</taxon>
        <taxon>Imparidentia</taxon>
        <taxon>Neoheterodontei</taxon>
        <taxon>Myida</taxon>
        <taxon>Dreissenoidea</taxon>
        <taxon>Dreissenidae</taxon>
        <taxon>Dreissena</taxon>
    </lineage>
</organism>
<reference evidence="12" key="2">
    <citation type="submission" date="2020-11" db="EMBL/GenBank/DDBJ databases">
        <authorList>
            <person name="McCartney M.A."/>
            <person name="Auch B."/>
            <person name="Kono T."/>
            <person name="Mallez S."/>
            <person name="Becker A."/>
            <person name="Gohl D.M."/>
            <person name="Silverstein K.A.T."/>
            <person name="Koren S."/>
            <person name="Bechman K.B."/>
            <person name="Herman A."/>
            <person name="Abrahante J.E."/>
            <person name="Garbe J."/>
        </authorList>
    </citation>
    <scope>NUCLEOTIDE SEQUENCE</scope>
    <source>
        <strain evidence="12">Duluth1</strain>
        <tissue evidence="12">Whole animal</tissue>
    </source>
</reference>
<evidence type="ECO:0000256" key="10">
    <source>
        <dbReference type="SAM" id="Phobius"/>
    </source>
</evidence>
<keyword evidence="13" id="KW-1185">Reference proteome</keyword>
<dbReference type="PROSITE" id="PS00237">
    <property type="entry name" value="G_PROTEIN_RECEP_F1_1"/>
    <property type="match status" value="1"/>
</dbReference>
<dbReference type="InterPro" id="IPR017452">
    <property type="entry name" value="GPCR_Rhodpsn_7TM"/>
</dbReference>
<protein>
    <recommendedName>
        <fullName evidence="11">G-protein coupled receptors family 1 profile domain-containing protein</fullName>
    </recommendedName>
</protein>
<evidence type="ECO:0000256" key="5">
    <source>
        <dbReference type="ARBA" id="ARBA00023040"/>
    </source>
</evidence>
<feature type="transmembrane region" description="Helical" evidence="10">
    <location>
        <begin position="88"/>
        <end position="116"/>
    </location>
</feature>
<comment type="caution">
    <text evidence="12">The sequence shown here is derived from an EMBL/GenBank/DDBJ whole genome shotgun (WGS) entry which is preliminary data.</text>
</comment>
<dbReference type="GO" id="GO:0045202">
    <property type="term" value="C:synapse"/>
    <property type="evidence" value="ECO:0007669"/>
    <property type="project" value="TreeGrafter"/>
</dbReference>
<feature type="domain" description="G-protein coupled receptors family 1 profile" evidence="11">
    <location>
        <begin position="37"/>
        <end position="396"/>
    </location>
</feature>
<dbReference type="PANTHER" id="PTHR24247:SF265">
    <property type="entry name" value="MUSCARINIC ACETYLCHOLINE RECEPTOR DM1"/>
    <property type="match status" value="1"/>
</dbReference>
<keyword evidence="2" id="KW-1003">Cell membrane</keyword>
<feature type="transmembrane region" description="Helical" evidence="10">
    <location>
        <begin position="20"/>
        <end position="45"/>
    </location>
</feature>
<keyword evidence="7 9" id="KW-0675">Receptor</keyword>
<dbReference type="Gene3D" id="1.20.1070.10">
    <property type="entry name" value="Rhodopsin 7-helix transmembrane proteins"/>
    <property type="match status" value="2"/>
</dbReference>
<dbReference type="InterPro" id="IPR000276">
    <property type="entry name" value="GPCR_Rhodpsn"/>
</dbReference>
<name>A0A9D4MUS1_DREPO</name>
<proteinExistence type="inferred from homology"/>
<dbReference type="PROSITE" id="PS50262">
    <property type="entry name" value="G_PROTEIN_RECEP_F1_2"/>
    <property type="match status" value="1"/>
</dbReference>
<evidence type="ECO:0000256" key="7">
    <source>
        <dbReference type="ARBA" id="ARBA00023170"/>
    </source>
</evidence>
<comment type="subcellular location">
    <subcellularLocation>
        <location evidence="1">Cell membrane</location>
        <topology evidence="1">Multi-pass membrane protein</topology>
    </subcellularLocation>
</comment>
<accession>A0A9D4MUS1</accession>
<dbReference type="GO" id="GO:0030425">
    <property type="term" value="C:dendrite"/>
    <property type="evidence" value="ECO:0007669"/>
    <property type="project" value="TreeGrafter"/>
</dbReference>
<dbReference type="SUPFAM" id="SSF81321">
    <property type="entry name" value="Family A G protein-coupled receptor-like"/>
    <property type="match status" value="1"/>
</dbReference>
<keyword evidence="4 10" id="KW-1133">Transmembrane helix</keyword>
<dbReference type="GO" id="GO:0004993">
    <property type="term" value="F:G protein-coupled serotonin receptor activity"/>
    <property type="evidence" value="ECO:0007669"/>
    <property type="project" value="TreeGrafter"/>
</dbReference>
<dbReference type="InterPro" id="IPR000995">
    <property type="entry name" value="Musac_Ach_rcpt"/>
</dbReference>
<sequence length="396" mass="44930">MPGDLNTTDSSAATLDYTATLIKAVVVVLLAVVTFVGNSLVFLAFYLYQRLHIWSNYFLVSLAVADTLIGLVTIPLYSVLILNGYWPFGAVVCDIWLCLDYTLTNASAAHLLVICWDRYLAVSAPMAYRTRRSPKKIFIMIAIAWIVPVLLWSPWIISWPYIEGQRTVPATDCYVQFQFTYPILTICTSLIAFYIPITLMIVSHMCIYRMNAKQNTRLASLQSNEGRWCDARIETNASITASRQVSIRSYIFKKCFIRACPLRFGEFDCEIPTSGDTQGRFAAIATVHQEIMSSQVNGTSAATISKVVSNSESNRTNMDECAIVLNKDRQHSRREQTQNRKLAKVLSAILITYLITWTPYQLLVLLQPFCPTCVNANGWYIGKLCYRQNNVFYWHM</sequence>
<evidence type="ECO:0000256" key="6">
    <source>
        <dbReference type="ARBA" id="ARBA00023136"/>
    </source>
</evidence>
<keyword evidence="6 10" id="KW-0472">Membrane</keyword>
<dbReference type="GO" id="GO:0007187">
    <property type="term" value="P:G protein-coupled receptor signaling pathway, coupled to cyclic nucleotide second messenger"/>
    <property type="evidence" value="ECO:0007669"/>
    <property type="project" value="TreeGrafter"/>
</dbReference>
<evidence type="ECO:0000256" key="3">
    <source>
        <dbReference type="ARBA" id="ARBA00022692"/>
    </source>
</evidence>
<evidence type="ECO:0000256" key="4">
    <source>
        <dbReference type="ARBA" id="ARBA00022989"/>
    </source>
</evidence>
<gene>
    <name evidence="12" type="ORF">DPMN_006537</name>
</gene>
<dbReference type="GO" id="GO:0007197">
    <property type="term" value="P:adenylate cyclase-inhibiting G protein-coupled acetylcholine receptor signaling pathway"/>
    <property type="evidence" value="ECO:0007669"/>
    <property type="project" value="TreeGrafter"/>
</dbReference>
<dbReference type="Pfam" id="PF00001">
    <property type="entry name" value="7tm_1"/>
    <property type="match status" value="1"/>
</dbReference>
<dbReference type="GO" id="GO:0016907">
    <property type="term" value="F:G protein-coupled acetylcholine receptor activity"/>
    <property type="evidence" value="ECO:0007669"/>
    <property type="project" value="InterPro"/>
</dbReference>
<dbReference type="PRINTS" id="PR00243">
    <property type="entry name" value="MUSCARINICR"/>
</dbReference>
<evidence type="ECO:0000256" key="2">
    <source>
        <dbReference type="ARBA" id="ARBA00022475"/>
    </source>
</evidence>
<dbReference type="EMBL" id="JAIWYP010000001">
    <property type="protein sequence ID" value="KAH3882595.1"/>
    <property type="molecule type" value="Genomic_DNA"/>
</dbReference>
<evidence type="ECO:0000256" key="1">
    <source>
        <dbReference type="ARBA" id="ARBA00004651"/>
    </source>
</evidence>
<feature type="transmembrane region" description="Helical" evidence="10">
    <location>
        <begin position="137"/>
        <end position="162"/>
    </location>
</feature>
<keyword evidence="5 9" id="KW-0297">G-protein coupled receptor</keyword>
<comment type="similarity">
    <text evidence="9">Belongs to the G-protein coupled receptor 1 family.</text>
</comment>
<evidence type="ECO:0000313" key="13">
    <source>
        <dbReference type="Proteomes" id="UP000828390"/>
    </source>
</evidence>
<dbReference type="PANTHER" id="PTHR24247">
    <property type="entry name" value="5-HYDROXYTRYPTAMINE RECEPTOR"/>
    <property type="match status" value="1"/>
</dbReference>
<feature type="transmembrane region" description="Helical" evidence="10">
    <location>
        <begin position="342"/>
        <end position="360"/>
    </location>
</feature>
<feature type="transmembrane region" description="Helical" evidence="10">
    <location>
        <begin position="182"/>
        <end position="208"/>
    </location>
</feature>
<dbReference type="GO" id="GO:0005886">
    <property type="term" value="C:plasma membrane"/>
    <property type="evidence" value="ECO:0007669"/>
    <property type="project" value="UniProtKB-SubCell"/>
</dbReference>
<evidence type="ECO:0000256" key="8">
    <source>
        <dbReference type="ARBA" id="ARBA00023224"/>
    </source>
</evidence>
<dbReference type="Proteomes" id="UP000828390">
    <property type="component" value="Unassembled WGS sequence"/>
</dbReference>
<feature type="transmembrane region" description="Helical" evidence="10">
    <location>
        <begin position="57"/>
        <end position="82"/>
    </location>
</feature>